<protein>
    <submittedName>
        <fullName evidence="1">Phage-like protein</fullName>
    </submittedName>
</protein>
<gene>
    <name evidence="1" type="ORF">NCTC10702_01755</name>
</gene>
<organism evidence="1 2">
    <name type="scientific">Staphylococcus aureus</name>
    <dbReference type="NCBI Taxonomy" id="1280"/>
    <lineage>
        <taxon>Bacteria</taxon>
        <taxon>Bacillati</taxon>
        <taxon>Bacillota</taxon>
        <taxon>Bacilli</taxon>
        <taxon>Bacillales</taxon>
        <taxon>Staphylococcaceae</taxon>
        <taxon>Staphylococcus</taxon>
    </lineage>
</organism>
<dbReference type="Proteomes" id="UP000254116">
    <property type="component" value="Unassembled WGS sequence"/>
</dbReference>
<reference evidence="1 2" key="1">
    <citation type="submission" date="2018-06" db="EMBL/GenBank/DDBJ databases">
        <authorList>
            <consortium name="Pathogen Informatics"/>
            <person name="Doyle S."/>
        </authorList>
    </citation>
    <scope>NUCLEOTIDE SEQUENCE [LARGE SCALE GENOMIC DNA]</scope>
    <source>
        <strain evidence="1 2">NCTC10702</strain>
    </source>
</reference>
<evidence type="ECO:0000313" key="1">
    <source>
        <dbReference type="EMBL" id="SUL34233.1"/>
    </source>
</evidence>
<dbReference type="EMBL" id="UHBY01000003">
    <property type="protein sequence ID" value="SUL34233.1"/>
    <property type="molecule type" value="Genomic_DNA"/>
</dbReference>
<name>A0A380EIS8_STAAU</name>
<sequence>MRYEDRVIFQLEQVATYNPKTSKKENTLITYDAIPCNINPISRARKQLEFGDVKNDVSVLRIKESISYPVSHVLVNGIRYKIVDTGYTDTKRHIISKRSIDEYRWIRRTVKPISRYENQH</sequence>
<evidence type="ECO:0000313" key="2">
    <source>
        <dbReference type="Proteomes" id="UP000254116"/>
    </source>
</evidence>
<dbReference type="AlphaFoldDB" id="A0A380EIS8"/>
<accession>A0A380EIS8</accession>
<proteinExistence type="predicted"/>